<dbReference type="PANTHER" id="PTHR11538:SF40">
    <property type="entry name" value="PHENYLALANINE--TRNA LIGASE ALPHA SUBUNIT"/>
    <property type="match status" value="1"/>
</dbReference>
<evidence type="ECO:0000313" key="12">
    <source>
        <dbReference type="Proteomes" id="UP000814176"/>
    </source>
</evidence>
<dbReference type="GeneID" id="72007021"/>
<dbReference type="NCBIfam" id="NF003210">
    <property type="entry name" value="PRK04172.1"/>
    <property type="match status" value="1"/>
</dbReference>
<dbReference type="PANTHER" id="PTHR11538">
    <property type="entry name" value="PHENYLALANYL-TRNA SYNTHETASE"/>
    <property type="match status" value="1"/>
</dbReference>
<dbReference type="GO" id="GO:0009328">
    <property type="term" value="C:phenylalanine-tRNA ligase complex"/>
    <property type="evidence" value="ECO:0007669"/>
    <property type="project" value="TreeGrafter"/>
</dbReference>
<reference evidence="9 12" key="2">
    <citation type="journal article" date="2021" name="Environ. Microbiol.">
        <title>Gene family expansions and transcriptome signatures uncover fungal adaptations to wood decay.</title>
        <authorList>
            <person name="Hage H."/>
            <person name="Miyauchi S."/>
            <person name="Viragh M."/>
            <person name="Drula E."/>
            <person name="Min B."/>
            <person name="Chaduli D."/>
            <person name="Navarro D."/>
            <person name="Favel A."/>
            <person name="Norest M."/>
            <person name="Lesage-Meessen L."/>
            <person name="Balint B."/>
            <person name="Merenyi Z."/>
            <person name="de Eugenio L."/>
            <person name="Morin E."/>
            <person name="Martinez A.T."/>
            <person name="Baldrian P."/>
            <person name="Stursova M."/>
            <person name="Martinez M.J."/>
            <person name="Novotny C."/>
            <person name="Magnuson J.K."/>
            <person name="Spatafora J.W."/>
            <person name="Maurice S."/>
            <person name="Pangilinan J."/>
            <person name="Andreopoulos W."/>
            <person name="LaButti K."/>
            <person name="Hundley H."/>
            <person name="Na H."/>
            <person name="Kuo A."/>
            <person name="Barry K."/>
            <person name="Lipzen A."/>
            <person name="Henrissat B."/>
            <person name="Riley R."/>
            <person name="Ahrendt S."/>
            <person name="Nagy L.G."/>
            <person name="Grigoriev I.V."/>
            <person name="Martin F."/>
            <person name="Rosso M.N."/>
        </authorList>
    </citation>
    <scope>NUCLEOTIDE SEQUENCE [LARGE SCALE GENOMIC DNA]</scope>
    <source>
        <strain evidence="9 12">CIRM-BRFM 1785</strain>
    </source>
</reference>
<dbReference type="Gene3D" id="1.10.10.2320">
    <property type="match status" value="1"/>
</dbReference>
<keyword evidence="6" id="KW-0030">Aminoacyl-tRNA synthetase</keyword>
<dbReference type="GO" id="GO:0005524">
    <property type="term" value="F:ATP binding"/>
    <property type="evidence" value="ECO:0007669"/>
    <property type="project" value="UniProtKB-KW"/>
</dbReference>
<dbReference type="CDD" id="cd00496">
    <property type="entry name" value="PheRS_alpha_core"/>
    <property type="match status" value="1"/>
</dbReference>
<evidence type="ECO:0000256" key="2">
    <source>
        <dbReference type="ARBA" id="ARBA00022598"/>
    </source>
</evidence>
<keyword evidence="2 9" id="KW-0436">Ligase</keyword>
<dbReference type="Proteomes" id="UP000298390">
    <property type="component" value="Unassembled WGS sequence"/>
</dbReference>
<dbReference type="Pfam" id="PF18553">
    <property type="entry name" value="PheRS_DBD3"/>
    <property type="match status" value="1"/>
</dbReference>
<keyword evidence="5" id="KW-0648">Protein biosynthesis</keyword>
<dbReference type="GO" id="GO:0004826">
    <property type="term" value="F:phenylalanine-tRNA ligase activity"/>
    <property type="evidence" value="ECO:0007669"/>
    <property type="project" value="UniProtKB-EC"/>
</dbReference>
<dbReference type="Gene3D" id="1.10.10.2330">
    <property type="match status" value="1"/>
</dbReference>
<dbReference type="InterPro" id="IPR045864">
    <property type="entry name" value="aa-tRNA-synth_II/BPL/LPL"/>
</dbReference>
<gene>
    <name evidence="9" type="ORF">C8Q71DRAFT_825925</name>
    <name evidence="10" type="ORF">EVJ58_g5892</name>
</gene>
<dbReference type="GO" id="GO:0005829">
    <property type="term" value="C:cytosol"/>
    <property type="evidence" value="ECO:0007669"/>
    <property type="project" value="TreeGrafter"/>
</dbReference>
<dbReference type="EMBL" id="JADCUA010000001">
    <property type="protein sequence ID" value="KAH9843859.1"/>
    <property type="molecule type" value="Genomic_DNA"/>
</dbReference>
<organism evidence="10 11">
    <name type="scientific">Rhodofomes roseus</name>
    <dbReference type="NCBI Taxonomy" id="34475"/>
    <lineage>
        <taxon>Eukaryota</taxon>
        <taxon>Fungi</taxon>
        <taxon>Dikarya</taxon>
        <taxon>Basidiomycota</taxon>
        <taxon>Agaricomycotina</taxon>
        <taxon>Agaricomycetes</taxon>
        <taxon>Polyporales</taxon>
        <taxon>Rhodofomes</taxon>
    </lineage>
</organism>
<dbReference type="InterPro" id="IPR002319">
    <property type="entry name" value="Phenylalanyl-tRNA_Synthase"/>
</dbReference>
<dbReference type="Pfam" id="PF01409">
    <property type="entry name" value="tRNA-synt_2d"/>
    <property type="match status" value="1"/>
</dbReference>
<sequence length="528" mass="58630">MAEAIQQLVLDTLDKFGTIHDTRTLVLPGYTDPAANHDSQIIILGALNSLSSRDMISYTTHETVSHVLTPEGAQIAVQGSHEARVWQALPHKGDGAPMAPKQLEERVGSETAKIGQGRAFKNKWIAKEGDGLVRLAPSIEDNTQVELREVDSTGTLKAGEKALAEMRKRKLIVQRKGQWFTVKKGPAFSTSIAKPETDLTIDMLATGSWKTSTYKKYNFEAEGLVTNGGALHPLLKVREEFRNIFLEMGFAEMPTSSFVESGFWCFDALFVPQQHPAREVQDTFYLSDPAESLPPPADYYERVSKVHEHGGYGSTGYRAPWSDAESRKLLLRTHTTASSASMLYKLAAKCRGEGEDKSARSAAAHGSGAQAKEGDDGFKPAKLFSIDRVFRNETMDATHLAEFHQVEGVVADRGLTLADLIGFMRVFFTKMGIENLRFKPAYNPYTEPSLEIFAFHPQLRKWVEVGNSGMFRPEMLEPMGFPKDVHVHGWGISLERPTMIRYGINNIRTLVGHKVSLESVENSPAVRF</sequence>
<accession>A0A4Y9YCS7</accession>
<evidence type="ECO:0000256" key="1">
    <source>
        <dbReference type="ARBA" id="ARBA00012814"/>
    </source>
</evidence>
<dbReference type="Gene3D" id="3.30.930.10">
    <property type="entry name" value="Bira Bifunctional Protein, Domain 2"/>
    <property type="match status" value="1"/>
</dbReference>
<protein>
    <recommendedName>
        <fullName evidence="1">phenylalanine--tRNA ligase</fullName>
        <ecNumber evidence="1">6.1.1.20</ecNumber>
    </recommendedName>
    <alternativeName>
        <fullName evidence="7">Phenylalanyl-tRNA synthetase alpha subunit</fullName>
    </alternativeName>
</protein>
<dbReference type="GO" id="GO:0000049">
    <property type="term" value="F:tRNA binding"/>
    <property type="evidence" value="ECO:0007669"/>
    <property type="project" value="InterPro"/>
</dbReference>
<dbReference type="PROSITE" id="PS50862">
    <property type="entry name" value="AA_TRNA_LIGASE_II"/>
    <property type="match status" value="1"/>
</dbReference>
<dbReference type="Proteomes" id="UP000814176">
    <property type="component" value="Unassembled WGS sequence"/>
</dbReference>
<reference evidence="10 11" key="1">
    <citation type="submission" date="2019-01" db="EMBL/GenBank/DDBJ databases">
        <title>Genome sequencing of the rare red list fungi Fomitopsis rosea.</title>
        <authorList>
            <person name="Buettner E."/>
            <person name="Kellner H."/>
        </authorList>
    </citation>
    <scope>NUCLEOTIDE SEQUENCE [LARGE SCALE GENOMIC DNA]</scope>
    <source>
        <strain evidence="10 11">DSM 105464</strain>
    </source>
</reference>
<keyword evidence="3" id="KW-0547">Nucleotide-binding</keyword>
<evidence type="ECO:0000256" key="5">
    <source>
        <dbReference type="ARBA" id="ARBA00022917"/>
    </source>
</evidence>
<dbReference type="STRING" id="34475.A0A4Y9YCS7"/>
<comment type="caution">
    <text evidence="10">The sequence shown here is derived from an EMBL/GenBank/DDBJ whole genome shotgun (WGS) entry which is preliminary data.</text>
</comment>
<evidence type="ECO:0000313" key="11">
    <source>
        <dbReference type="Proteomes" id="UP000298390"/>
    </source>
</evidence>
<evidence type="ECO:0000256" key="6">
    <source>
        <dbReference type="ARBA" id="ARBA00023146"/>
    </source>
</evidence>
<evidence type="ECO:0000256" key="4">
    <source>
        <dbReference type="ARBA" id="ARBA00022840"/>
    </source>
</evidence>
<dbReference type="FunFam" id="1.10.10.2330:FF:000002">
    <property type="entry name" value="Phenylalanyl-tRNA synthetase alpha chain"/>
    <property type="match status" value="1"/>
</dbReference>
<proteinExistence type="predicted"/>
<evidence type="ECO:0000256" key="7">
    <source>
        <dbReference type="ARBA" id="ARBA00030612"/>
    </source>
</evidence>
<dbReference type="SUPFAM" id="SSF55681">
    <property type="entry name" value="Class II aaRS and biotin synthetases"/>
    <property type="match status" value="1"/>
</dbReference>
<name>A0A4Y9YCS7_9APHY</name>
<evidence type="ECO:0000313" key="10">
    <source>
        <dbReference type="EMBL" id="TFY59261.1"/>
    </source>
</evidence>
<evidence type="ECO:0000256" key="3">
    <source>
        <dbReference type="ARBA" id="ARBA00022741"/>
    </source>
</evidence>
<keyword evidence="4" id="KW-0067">ATP-binding</keyword>
<dbReference type="RefSeq" id="XP_047784669.1">
    <property type="nucleotide sequence ID" value="XM_047926289.1"/>
</dbReference>
<evidence type="ECO:0000259" key="8">
    <source>
        <dbReference type="PROSITE" id="PS50862"/>
    </source>
</evidence>
<dbReference type="OrthoDB" id="238316at2759"/>
<dbReference type="Gene3D" id="3.30.1370.240">
    <property type="match status" value="1"/>
</dbReference>
<dbReference type="InterPro" id="IPR006195">
    <property type="entry name" value="aa-tRNA-synth_II"/>
</dbReference>
<dbReference type="AlphaFoldDB" id="A0A4Y9YCS7"/>
<dbReference type="EMBL" id="SEKV01000312">
    <property type="protein sequence ID" value="TFY59261.1"/>
    <property type="molecule type" value="Genomic_DNA"/>
</dbReference>
<dbReference type="EC" id="6.1.1.20" evidence="1"/>
<keyword evidence="12" id="KW-1185">Reference proteome</keyword>
<evidence type="ECO:0000313" key="9">
    <source>
        <dbReference type="EMBL" id="KAH9843859.1"/>
    </source>
</evidence>
<feature type="domain" description="Aminoacyl-transfer RNA synthetases class-II family profile" evidence="8">
    <location>
        <begin position="236"/>
        <end position="524"/>
    </location>
</feature>
<dbReference type="GO" id="GO:0006432">
    <property type="term" value="P:phenylalanyl-tRNA aminoacylation"/>
    <property type="evidence" value="ECO:0007669"/>
    <property type="project" value="TreeGrafter"/>
</dbReference>
<dbReference type="InterPro" id="IPR040725">
    <property type="entry name" value="PheRS_DBD3"/>
</dbReference>